<evidence type="ECO:0000256" key="4">
    <source>
        <dbReference type="ARBA" id="ARBA00022630"/>
    </source>
</evidence>
<dbReference type="Gene3D" id="3.40.50.720">
    <property type="entry name" value="NAD(P)-binding Rossmann-like Domain"/>
    <property type="match status" value="1"/>
</dbReference>
<dbReference type="PRINTS" id="PR00368">
    <property type="entry name" value="FADPNR"/>
</dbReference>
<keyword evidence="8" id="KW-0408">Iron</keyword>
<evidence type="ECO:0000256" key="1">
    <source>
        <dbReference type="ARBA" id="ARBA00001917"/>
    </source>
</evidence>
<feature type="domain" description="NADH:flavin oxidoreductase/NADH oxidase N-terminal" evidence="10">
    <location>
        <begin position="3"/>
        <end position="357"/>
    </location>
</feature>
<dbReference type="PANTHER" id="PTHR42917:SF2">
    <property type="entry name" value="2,4-DIENOYL-COA REDUCTASE [(2E)-ENOYL-COA-PRODUCING]"/>
    <property type="match status" value="1"/>
</dbReference>
<dbReference type="EMBL" id="FPBO01000036">
    <property type="protein sequence ID" value="SFV12529.1"/>
    <property type="molecule type" value="Genomic_DNA"/>
</dbReference>
<dbReference type="AlphaFoldDB" id="A0A1I7LSA4"/>
<sequence>MSPGRIGSMVLRNRIFMSPMGSNLAEPEGYCGQRIASYYAERAKGGAAMVIMGSTGVAWPRGSGNQQQVAVSDDRFIPGLKLVADAVHAHGGKIAMQLQHAGPIAVNEPLQGLPLLVPSVPEDKPFDWPVDLTPQENKDMFEAFFAPGVVISHQEATEDDLEWVIACFASAAIRARTAGMDGVEIHAGHGYLISAFLSPASNRRTDRWGGSLENRARLLVEVIKRVRAAVGPDFPVWFRFDSQEYLLNDGITLQDAIETAKLAQDAGADAVHVSANADKSKGISFSEGHATHFPGHFTANAAAIKAALTIPVICPGRIEPALGERLIAEGKLDFIAMARKLLADPELPNKLGAGRQDLVRPCIYCYTCISQIFLGTHVRCAVNAQTGYESIAPIIPLASQQRRKRVLVVGGGPGGMEAARVAALRGHDVHLHESGGRLGGTVFFSSIVYPENGALITYLARQMEELGVRVHLRSTVTVELARALKPDAIVVATGARRSLIELPGADLPHVFSGDEMREMVTGRYGATLKRKLPLGVRAMIRAGKASGMLESAARIRRLSNYYLPIGKEVVIYGGGLVGVELAEFLAERHRKVTLIEPGPSFGKELMMVRRWRLMDTLRKEKVTLLAGCELLAITPGGVVYRTKNGQEQARKADTVIMAIGAEPSGAALTESLRAVCADVHCIGDAKELGYIDGAIKSGNRLALAL</sequence>
<dbReference type="CDD" id="cd02803">
    <property type="entry name" value="OYE_like_FMN_family"/>
    <property type="match status" value="1"/>
</dbReference>
<keyword evidence="13" id="KW-1185">Reference proteome</keyword>
<dbReference type="Proteomes" id="UP000199391">
    <property type="component" value="Unassembled WGS sequence"/>
</dbReference>
<comment type="cofactor">
    <cofactor evidence="2">
        <name>[4Fe-4S] cluster</name>
        <dbReference type="ChEBI" id="CHEBI:49883"/>
    </cofactor>
</comment>
<evidence type="ECO:0000259" key="10">
    <source>
        <dbReference type="Pfam" id="PF00724"/>
    </source>
</evidence>
<gene>
    <name evidence="12" type="ORF">SAMN05216552_103647</name>
</gene>
<dbReference type="GO" id="GO:0016491">
    <property type="term" value="F:oxidoreductase activity"/>
    <property type="evidence" value="ECO:0007669"/>
    <property type="project" value="UniProtKB-KW"/>
</dbReference>
<keyword evidence="5" id="KW-0288">FMN</keyword>
<dbReference type="PANTHER" id="PTHR42917">
    <property type="entry name" value="2,4-DIENOYL-COA REDUCTASE"/>
    <property type="match status" value="1"/>
</dbReference>
<feature type="domain" description="FAD/NAD(P)-binding" evidence="11">
    <location>
        <begin position="405"/>
        <end position="670"/>
    </location>
</feature>
<dbReference type="InterPro" id="IPR013785">
    <property type="entry name" value="Aldolase_TIM"/>
</dbReference>
<comment type="cofactor">
    <cofactor evidence="1">
        <name>FMN</name>
        <dbReference type="ChEBI" id="CHEBI:58210"/>
    </cofactor>
</comment>
<dbReference type="InterPro" id="IPR036188">
    <property type="entry name" value="FAD/NAD-bd_sf"/>
</dbReference>
<evidence type="ECO:0000256" key="7">
    <source>
        <dbReference type="ARBA" id="ARBA00023002"/>
    </source>
</evidence>
<protein>
    <submittedName>
        <fullName evidence="12">2,4-dienoyl-CoA reductase</fullName>
    </submittedName>
</protein>
<comment type="similarity">
    <text evidence="3">In the N-terminal section; belongs to the NADH:flavin oxidoreductase/NADH oxidase family.</text>
</comment>
<evidence type="ECO:0000256" key="9">
    <source>
        <dbReference type="ARBA" id="ARBA00023014"/>
    </source>
</evidence>
<dbReference type="STRING" id="1035707.SAMN05216552_103647"/>
<dbReference type="PRINTS" id="PR00411">
    <property type="entry name" value="PNDRDTASEI"/>
</dbReference>
<dbReference type="InterPro" id="IPR051793">
    <property type="entry name" value="NADH:flavin_oxidoreductase"/>
</dbReference>
<evidence type="ECO:0000256" key="8">
    <source>
        <dbReference type="ARBA" id="ARBA00023004"/>
    </source>
</evidence>
<name>A0A1I7LSA4_9BURK</name>
<keyword evidence="6" id="KW-0479">Metal-binding</keyword>
<evidence type="ECO:0000259" key="11">
    <source>
        <dbReference type="Pfam" id="PF07992"/>
    </source>
</evidence>
<evidence type="ECO:0000313" key="13">
    <source>
        <dbReference type="Proteomes" id="UP000199391"/>
    </source>
</evidence>
<dbReference type="InterPro" id="IPR023753">
    <property type="entry name" value="FAD/NAD-binding_dom"/>
</dbReference>
<evidence type="ECO:0000256" key="2">
    <source>
        <dbReference type="ARBA" id="ARBA00001966"/>
    </source>
</evidence>
<evidence type="ECO:0000313" key="12">
    <source>
        <dbReference type="EMBL" id="SFV12529.1"/>
    </source>
</evidence>
<dbReference type="SUPFAM" id="SSF51395">
    <property type="entry name" value="FMN-linked oxidoreductases"/>
    <property type="match status" value="1"/>
</dbReference>
<evidence type="ECO:0000256" key="6">
    <source>
        <dbReference type="ARBA" id="ARBA00022723"/>
    </source>
</evidence>
<keyword evidence="7" id="KW-0560">Oxidoreductase</keyword>
<accession>A0A1I7LSA4</accession>
<keyword evidence="9" id="KW-0411">Iron-sulfur</keyword>
<evidence type="ECO:0000256" key="3">
    <source>
        <dbReference type="ARBA" id="ARBA00011048"/>
    </source>
</evidence>
<dbReference type="Pfam" id="PF00724">
    <property type="entry name" value="Oxidored_FMN"/>
    <property type="match status" value="1"/>
</dbReference>
<organism evidence="12 13">
    <name type="scientific">Pseudoduganella namucuonensis</name>
    <dbReference type="NCBI Taxonomy" id="1035707"/>
    <lineage>
        <taxon>Bacteria</taxon>
        <taxon>Pseudomonadati</taxon>
        <taxon>Pseudomonadota</taxon>
        <taxon>Betaproteobacteria</taxon>
        <taxon>Burkholderiales</taxon>
        <taxon>Oxalobacteraceae</taxon>
        <taxon>Telluria group</taxon>
        <taxon>Pseudoduganella</taxon>
    </lineage>
</organism>
<dbReference type="GO" id="GO:0046872">
    <property type="term" value="F:metal ion binding"/>
    <property type="evidence" value="ECO:0007669"/>
    <property type="project" value="UniProtKB-KW"/>
</dbReference>
<dbReference type="Gene3D" id="3.50.50.60">
    <property type="entry name" value="FAD/NAD(P)-binding domain"/>
    <property type="match status" value="2"/>
</dbReference>
<evidence type="ECO:0000256" key="5">
    <source>
        <dbReference type="ARBA" id="ARBA00022643"/>
    </source>
</evidence>
<proteinExistence type="inferred from homology"/>
<dbReference type="GO" id="GO:0010181">
    <property type="term" value="F:FMN binding"/>
    <property type="evidence" value="ECO:0007669"/>
    <property type="project" value="InterPro"/>
</dbReference>
<dbReference type="Pfam" id="PF07992">
    <property type="entry name" value="Pyr_redox_2"/>
    <property type="match status" value="1"/>
</dbReference>
<reference evidence="13" key="1">
    <citation type="submission" date="2016-10" db="EMBL/GenBank/DDBJ databases">
        <authorList>
            <person name="Varghese N."/>
            <person name="Submissions S."/>
        </authorList>
    </citation>
    <scope>NUCLEOTIDE SEQUENCE [LARGE SCALE GENOMIC DNA]</scope>
    <source>
        <strain evidence="13">CGMCC 1.11014</strain>
    </source>
</reference>
<dbReference type="Gene3D" id="3.20.20.70">
    <property type="entry name" value="Aldolase class I"/>
    <property type="match status" value="1"/>
</dbReference>
<dbReference type="SUPFAM" id="SSF51905">
    <property type="entry name" value="FAD/NAD(P)-binding domain"/>
    <property type="match status" value="1"/>
</dbReference>
<dbReference type="InterPro" id="IPR001155">
    <property type="entry name" value="OxRdtase_FMN_N"/>
</dbReference>
<keyword evidence="4" id="KW-0285">Flavoprotein</keyword>
<dbReference type="GO" id="GO:0051536">
    <property type="term" value="F:iron-sulfur cluster binding"/>
    <property type="evidence" value="ECO:0007669"/>
    <property type="project" value="UniProtKB-KW"/>
</dbReference>